<gene>
    <name evidence="6" type="ordered locus">Metbo_2349</name>
</gene>
<dbReference type="GO" id="GO:0046872">
    <property type="term" value="F:metal ion binding"/>
    <property type="evidence" value="ECO:0007669"/>
    <property type="project" value="UniProtKB-KW"/>
</dbReference>
<dbReference type="STRING" id="877455.Metbo_2349"/>
<dbReference type="AlphaFoldDB" id="F0T655"/>
<dbReference type="OrthoDB" id="7186at2157"/>
<dbReference type="Pfam" id="PF00491">
    <property type="entry name" value="Arginase"/>
    <property type="match status" value="1"/>
</dbReference>
<feature type="binding site" evidence="4">
    <location>
        <position position="225"/>
    </location>
    <ligand>
        <name>Mn(2+)</name>
        <dbReference type="ChEBI" id="CHEBI:29035"/>
        <label>1</label>
    </ligand>
</feature>
<dbReference type="GO" id="GO:0008783">
    <property type="term" value="F:agmatinase activity"/>
    <property type="evidence" value="ECO:0007669"/>
    <property type="project" value="UniProtKB-EC"/>
</dbReference>
<dbReference type="InterPro" id="IPR006035">
    <property type="entry name" value="Ureohydrolase"/>
</dbReference>
<dbReference type="NCBIfam" id="TIGR01230">
    <property type="entry name" value="agmatinase"/>
    <property type="match status" value="1"/>
</dbReference>
<dbReference type="PANTHER" id="PTHR11358">
    <property type="entry name" value="ARGINASE/AGMATINASE"/>
    <property type="match status" value="1"/>
</dbReference>
<organism evidence="6 7">
    <name type="scientific">Methanobacterium lacus (strain AL-21)</name>
    <dbReference type="NCBI Taxonomy" id="877455"/>
    <lineage>
        <taxon>Archaea</taxon>
        <taxon>Methanobacteriati</taxon>
        <taxon>Methanobacteriota</taxon>
        <taxon>Methanomada group</taxon>
        <taxon>Methanobacteria</taxon>
        <taxon>Methanobacteriales</taxon>
        <taxon>Methanobacteriaceae</taxon>
        <taxon>Methanobacterium</taxon>
    </lineage>
</organism>
<reference evidence="6 7" key="2">
    <citation type="journal article" date="2014" name="Int. J. Syst. Evol. Microbiol.">
        <title>Methanobacterium paludis sp. nov. and a novel strain of Methanobacterium lacus isolated from northern peatlands.</title>
        <authorList>
            <person name="Cadillo-Quiroz H."/>
            <person name="Brauer S.L."/>
            <person name="Goodson N."/>
            <person name="Yavitt J.B."/>
            <person name="Zinder S.H."/>
        </authorList>
    </citation>
    <scope>NUCLEOTIDE SEQUENCE [LARGE SCALE GENOMIC DNA]</scope>
    <source>
        <strain evidence="6 7">AL-21</strain>
    </source>
</reference>
<dbReference type="KEGG" id="mel:Metbo_2349"/>
<name>F0T655_METLA</name>
<evidence type="ECO:0000256" key="5">
    <source>
        <dbReference type="RuleBase" id="RU003684"/>
    </source>
</evidence>
<dbReference type="Proteomes" id="UP000007490">
    <property type="component" value="Chromosome"/>
</dbReference>
<dbReference type="InterPro" id="IPR020855">
    <property type="entry name" value="Ureohydrolase_Mn_BS"/>
</dbReference>
<dbReference type="InterPro" id="IPR005925">
    <property type="entry name" value="Agmatinase-rel"/>
</dbReference>
<evidence type="ECO:0000313" key="6">
    <source>
        <dbReference type="EMBL" id="ADZ10562.1"/>
    </source>
</evidence>
<evidence type="ECO:0000256" key="3">
    <source>
        <dbReference type="ARBA" id="ARBA00022801"/>
    </source>
</evidence>
<comment type="cofactor">
    <cofactor evidence="4">
        <name>Mn(2+)</name>
        <dbReference type="ChEBI" id="CHEBI:29035"/>
    </cofactor>
    <text evidence="4">Binds 2 manganese ions per subunit.</text>
</comment>
<accession>F0T655</accession>
<evidence type="ECO:0000256" key="1">
    <source>
        <dbReference type="ARBA" id="ARBA00009227"/>
    </source>
</evidence>
<feature type="binding site" evidence="4">
    <location>
        <position position="223"/>
    </location>
    <ligand>
        <name>Mn(2+)</name>
        <dbReference type="ChEBI" id="CHEBI:29035"/>
        <label>1</label>
    </ligand>
</feature>
<dbReference type="GeneID" id="10278815"/>
<dbReference type="Gene3D" id="3.40.800.10">
    <property type="entry name" value="Ureohydrolase domain"/>
    <property type="match status" value="1"/>
</dbReference>
<proteinExistence type="inferred from homology"/>
<dbReference type="RefSeq" id="WP_013645913.1">
    <property type="nucleotide sequence ID" value="NC_015216.1"/>
</dbReference>
<dbReference type="HOGENOM" id="CLU_039478_0_0_2"/>
<dbReference type="eggNOG" id="arCOG01700">
    <property type="taxonomic scope" value="Archaea"/>
</dbReference>
<dbReference type="PIRSF" id="PIRSF036979">
    <property type="entry name" value="Arginase"/>
    <property type="match status" value="1"/>
</dbReference>
<dbReference type="PROSITE" id="PS01053">
    <property type="entry name" value="ARGINASE_1"/>
    <property type="match status" value="1"/>
</dbReference>
<comment type="similarity">
    <text evidence="1">Belongs to the arginase family. Agmatinase subfamily.</text>
</comment>
<feature type="binding site" evidence="4">
    <location>
        <position position="116"/>
    </location>
    <ligand>
        <name>Mn(2+)</name>
        <dbReference type="ChEBI" id="CHEBI:29035"/>
        <label>1</label>
    </ligand>
</feature>
<dbReference type="SUPFAM" id="SSF52768">
    <property type="entry name" value="Arginase/deacetylase"/>
    <property type="match status" value="1"/>
</dbReference>
<keyword evidence="7" id="KW-1185">Reference proteome</keyword>
<feature type="binding site" evidence="4">
    <location>
        <position position="145"/>
    </location>
    <ligand>
        <name>Mn(2+)</name>
        <dbReference type="ChEBI" id="CHEBI:29035"/>
        <label>1</label>
    </ligand>
</feature>
<sequence>MFLHTENVLKFAFSNETNDPYETSESLKFGILGVPFDGTTSYLPGARFGPRTVREASYNFEAYNFQLKKTVPTGVLDLGDIEVVHGNFKKTCSKLKSTIDDVLSQNIIPISIGGDHSISFCIINAITQALGENKLTVIHFDAHMDLRDEYGGEKYSHATVMRRILDLNPLQLIQIGVRSAAEEEATLSDERLTSFSSHQVCEDIENIINCLKNISGPIYISFDIDVLDPAYAPSTGTPSPCGLDPMQIEKLILNLESKELVGMDLVEVASTEIGDSTAMNAAKIIFDFLCLH</sequence>
<dbReference type="InterPro" id="IPR023696">
    <property type="entry name" value="Ureohydrolase_dom_sf"/>
</dbReference>
<feature type="binding site" evidence="4">
    <location>
        <position position="141"/>
    </location>
    <ligand>
        <name>Mn(2+)</name>
        <dbReference type="ChEBI" id="CHEBI:29035"/>
        <label>1</label>
    </ligand>
</feature>
<protein>
    <submittedName>
        <fullName evidence="6">Agmatinase</fullName>
        <ecNumber evidence="6">3.5.3.11</ecNumber>
    </submittedName>
</protein>
<dbReference type="EMBL" id="CP002551">
    <property type="protein sequence ID" value="ADZ10562.1"/>
    <property type="molecule type" value="Genomic_DNA"/>
</dbReference>
<dbReference type="PROSITE" id="PS51409">
    <property type="entry name" value="ARGINASE_2"/>
    <property type="match status" value="1"/>
</dbReference>
<evidence type="ECO:0000256" key="4">
    <source>
        <dbReference type="PIRSR" id="PIRSR036979-1"/>
    </source>
</evidence>
<evidence type="ECO:0000313" key="7">
    <source>
        <dbReference type="Proteomes" id="UP000007490"/>
    </source>
</evidence>
<dbReference type="CDD" id="cd11593">
    <property type="entry name" value="Agmatinase-like_2"/>
    <property type="match status" value="1"/>
</dbReference>
<keyword evidence="4" id="KW-0464">Manganese</keyword>
<dbReference type="PANTHER" id="PTHR11358:SF26">
    <property type="entry name" value="GUANIDINO ACID HYDROLASE, MITOCHONDRIAL"/>
    <property type="match status" value="1"/>
</dbReference>
<dbReference type="EC" id="3.5.3.11" evidence="6"/>
<dbReference type="GO" id="GO:0033389">
    <property type="term" value="P:putrescine biosynthetic process from arginine, via agmatine"/>
    <property type="evidence" value="ECO:0007669"/>
    <property type="project" value="TreeGrafter"/>
</dbReference>
<evidence type="ECO:0000256" key="2">
    <source>
        <dbReference type="ARBA" id="ARBA00022723"/>
    </source>
</evidence>
<reference evidence="7" key="1">
    <citation type="submission" date="2011-02" db="EMBL/GenBank/DDBJ databases">
        <title>Complete sequence of Methanobacterium sp. AL-21.</title>
        <authorList>
            <consortium name="US DOE Joint Genome Institute"/>
            <person name="Lucas S."/>
            <person name="Copeland A."/>
            <person name="Lapidus A."/>
            <person name="Cheng J.-F."/>
            <person name="Goodwin L."/>
            <person name="Pitluck S."/>
            <person name="Chertkov O."/>
            <person name="Detter J.C."/>
            <person name="Han C."/>
            <person name="Tapia R."/>
            <person name="Land M."/>
            <person name="Hauser L."/>
            <person name="Kyrpides N."/>
            <person name="Ivanova N."/>
            <person name="Mikhailova N."/>
            <person name="Pagani I."/>
            <person name="Cadillo-Quiroz H."/>
            <person name="Imachi H."/>
            <person name="Zinder S."/>
            <person name="Liu W."/>
            <person name="Woyke T."/>
        </authorList>
    </citation>
    <scope>NUCLEOTIDE SEQUENCE [LARGE SCALE GENOMIC DNA]</scope>
    <source>
        <strain evidence="7">AL-21</strain>
    </source>
</reference>
<feature type="binding site" evidence="4">
    <location>
        <position position="143"/>
    </location>
    <ligand>
        <name>Mn(2+)</name>
        <dbReference type="ChEBI" id="CHEBI:29035"/>
        <label>1</label>
    </ligand>
</feature>
<keyword evidence="3 5" id="KW-0378">Hydrolase</keyword>
<keyword evidence="2 4" id="KW-0479">Metal-binding</keyword>